<keyword evidence="8" id="KW-1185">Reference proteome</keyword>
<protein>
    <submittedName>
        <fullName evidence="7">Aquaporin TIP5-1</fullName>
    </submittedName>
</protein>
<sequence>MGRTLLAIWPEYLLSSDKWSSSRCGEQLRKMQAALDLDDLCDFPKPGSEIPVPSRCNHRRPQENETGELENRNIFSLFACTYSQIKTHDGIMSLTVEWTFVVRDPALAGSGYRQPTGVSRRANPSPFPPAGQEAASRGRVARPALPVAPTGRGAPFSRQNTAQARDTNNMAPGKVRDHIDFFSEEGKGDGLANLNSNAKQSKRNLQSRKFLEKNTERKPCFSPAGLRSYLAEFISTFLFVFVAVGSAISASQYSYFSIYN</sequence>
<keyword evidence="3 6" id="KW-1133">Transmembrane helix</keyword>
<evidence type="ECO:0000256" key="4">
    <source>
        <dbReference type="ARBA" id="ARBA00023136"/>
    </source>
</evidence>
<evidence type="ECO:0000313" key="7">
    <source>
        <dbReference type="EMBL" id="KAK8945571.1"/>
    </source>
</evidence>
<reference evidence="7 8" key="1">
    <citation type="journal article" date="2022" name="Nat. Plants">
        <title>Genomes of leafy and leafless Platanthera orchids illuminate the evolution of mycoheterotrophy.</title>
        <authorList>
            <person name="Li M.H."/>
            <person name="Liu K.W."/>
            <person name="Li Z."/>
            <person name="Lu H.C."/>
            <person name="Ye Q.L."/>
            <person name="Zhang D."/>
            <person name="Wang J.Y."/>
            <person name="Li Y.F."/>
            <person name="Zhong Z.M."/>
            <person name="Liu X."/>
            <person name="Yu X."/>
            <person name="Liu D.K."/>
            <person name="Tu X.D."/>
            <person name="Liu B."/>
            <person name="Hao Y."/>
            <person name="Liao X.Y."/>
            <person name="Jiang Y.T."/>
            <person name="Sun W.H."/>
            <person name="Chen J."/>
            <person name="Chen Y.Q."/>
            <person name="Ai Y."/>
            <person name="Zhai J.W."/>
            <person name="Wu S.S."/>
            <person name="Zhou Z."/>
            <person name="Hsiao Y.Y."/>
            <person name="Wu W.L."/>
            <person name="Chen Y.Y."/>
            <person name="Lin Y.F."/>
            <person name="Hsu J.L."/>
            <person name="Li C.Y."/>
            <person name="Wang Z.W."/>
            <person name="Zhao X."/>
            <person name="Zhong W.Y."/>
            <person name="Ma X.K."/>
            <person name="Ma L."/>
            <person name="Huang J."/>
            <person name="Chen G.Z."/>
            <person name="Huang M.Z."/>
            <person name="Huang L."/>
            <person name="Peng D.H."/>
            <person name="Luo Y.B."/>
            <person name="Zou S.Q."/>
            <person name="Chen S.P."/>
            <person name="Lan S."/>
            <person name="Tsai W.C."/>
            <person name="Van de Peer Y."/>
            <person name="Liu Z.J."/>
        </authorList>
    </citation>
    <scope>NUCLEOTIDE SEQUENCE [LARGE SCALE GENOMIC DNA]</scope>
    <source>
        <strain evidence="7">Lor288</strain>
    </source>
</reference>
<evidence type="ECO:0000256" key="5">
    <source>
        <dbReference type="SAM" id="MobiDB-lite"/>
    </source>
</evidence>
<evidence type="ECO:0000256" key="6">
    <source>
        <dbReference type="SAM" id="Phobius"/>
    </source>
</evidence>
<comment type="subcellular location">
    <subcellularLocation>
        <location evidence="1">Membrane</location>
        <topology evidence="1">Multi-pass membrane protein</topology>
    </subcellularLocation>
</comment>
<dbReference type="EMBL" id="JBBWWR010000017">
    <property type="protein sequence ID" value="KAK8945571.1"/>
    <property type="molecule type" value="Genomic_DNA"/>
</dbReference>
<proteinExistence type="predicted"/>
<gene>
    <name evidence="7" type="primary">TIP5-1</name>
    <name evidence="7" type="ORF">KSP40_PGU008098</name>
</gene>
<organism evidence="7 8">
    <name type="scientific">Platanthera guangdongensis</name>
    <dbReference type="NCBI Taxonomy" id="2320717"/>
    <lineage>
        <taxon>Eukaryota</taxon>
        <taxon>Viridiplantae</taxon>
        <taxon>Streptophyta</taxon>
        <taxon>Embryophyta</taxon>
        <taxon>Tracheophyta</taxon>
        <taxon>Spermatophyta</taxon>
        <taxon>Magnoliopsida</taxon>
        <taxon>Liliopsida</taxon>
        <taxon>Asparagales</taxon>
        <taxon>Orchidaceae</taxon>
        <taxon>Orchidoideae</taxon>
        <taxon>Orchideae</taxon>
        <taxon>Orchidinae</taxon>
        <taxon>Platanthera</taxon>
    </lineage>
</organism>
<evidence type="ECO:0000256" key="3">
    <source>
        <dbReference type="ARBA" id="ARBA00022989"/>
    </source>
</evidence>
<feature type="transmembrane region" description="Helical" evidence="6">
    <location>
        <begin position="229"/>
        <end position="250"/>
    </location>
</feature>
<evidence type="ECO:0000313" key="8">
    <source>
        <dbReference type="Proteomes" id="UP001412067"/>
    </source>
</evidence>
<feature type="compositionally biased region" description="Polar residues" evidence="5">
    <location>
        <begin position="157"/>
        <end position="170"/>
    </location>
</feature>
<evidence type="ECO:0000256" key="1">
    <source>
        <dbReference type="ARBA" id="ARBA00004141"/>
    </source>
</evidence>
<evidence type="ECO:0000256" key="2">
    <source>
        <dbReference type="ARBA" id="ARBA00022692"/>
    </source>
</evidence>
<dbReference type="SUPFAM" id="SSF81338">
    <property type="entry name" value="Aquaporin-like"/>
    <property type="match status" value="1"/>
</dbReference>
<comment type="caution">
    <text evidence="7">The sequence shown here is derived from an EMBL/GenBank/DDBJ whole genome shotgun (WGS) entry which is preliminary data.</text>
</comment>
<keyword evidence="4 6" id="KW-0472">Membrane</keyword>
<accession>A0ABR2LMW4</accession>
<feature type="region of interest" description="Disordered" evidence="5">
    <location>
        <begin position="110"/>
        <end position="174"/>
    </location>
</feature>
<dbReference type="InterPro" id="IPR023271">
    <property type="entry name" value="Aquaporin-like"/>
</dbReference>
<keyword evidence="2 6" id="KW-0812">Transmembrane</keyword>
<dbReference type="Proteomes" id="UP001412067">
    <property type="component" value="Unassembled WGS sequence"/>
</dbReference>
<name>A0ABR2LMW4_9ASPA</name>